<accession>A0ABU9IVG8</accession>
<dbReference type="EMBL" id="JBBYHS010000024">
    <property type="protein sequence ID" value="MEL1255863.1"/>
    <property type="molecule type" value="Genomic_DNA"/>
</dbReference>
<dbReference type="Proteomes" id="UP001485226">
    <property type="component" value="Unassembled WGS sequence"/>
</dbReference>
<proteinExistence type="predicted"/>
<name>A0ABU9IVG8_9FLAO</name>
<evidence type="ECO:0000313" key="2">
    <source>
        <dbReference type="Proteomes" id="UP001485226"/>
    </source>
</evidence>
<evidence type="ECO:0008006" key="3">
    <source>
        <dbReference type="Google" id="ProtNLM"/>
    </source>
</evidence>
<dbReference type="RefSeq" id="WP_341694591.1">
    <property type="nucleotide sequence ID" value="NZ_JBBYHS010000024.1"/>
</dbReference>
<evidence type="ECO:0000313" key="1">
    <source>
        <dbReference type="EMBL" id="MEL1255863.1"/>
    </source>
</evidence>
<comment type="caution">
    <text evidence="1">The sequence shown here is derived from an EMBL/GenBank/DDBJ whole genome shotgun (WGS) entry which is preliminary data.</text>
</comment>
<gene>
    <name evidence="1" type="ORF">AAEO57_18865</name>
</gene>
<keyword evidence="2" id="KW-1185">Reference proteome</keyword>
<organism evidence="1 2">
    <name type="scientific">Flavobacterium calami</name>
    <dbReference type="NCBI Taxonomy" id="3139144"/>
    <lineage>
        <taxon>Bacteria</taxon>
        <taxon>Pseudomonadati</taxon>
        <taxon>Bacteroidota</taxon>
        <taxon>Flavobacteriia</taxon>
        <taxon>Flavobacteriales</taxon>
        <taxon>Flavobacteriaceae</taxon>
        <taxon>Flavobacterium</taxon>
    </lineage>
</organism>
<protein>
    <recommendedName>
        <fullName evidence="3">DKNYY family protein</fullName>
    </recommendedName>
</protein>
<sequence>MYINDLFSTAFKKNKIMFIFLIILSSCTEKEGKDKYPEIPEFPKTINAKIKFKKIFGIGGTQFYNDSLLIKFSGDTIALYDIAKRKTSEMKGYYICYEDDQFLLSSSEGYFTIDDTNFKKRSIDSYNEYSKFNSISDSLRKKRTNPNSDINEKQLDSIYLNFFCNKYKIDNKTKPYKAVELGNRSYLIQTRNNKFVLNDTPSCLVTFFDENAQKMKSNIGNLKKMQDAEYEKSYFEVYDYAMIHKFWTSSGGGNHFIPSIPYMDEAGYYYIKYEINNSRGNFKVLSYDNVTFHDLTKIKDDRFLTYAPDGIYEVVLHDN</sequence>
<reference evidence="1 2" key="1">
    <citation type="submission" date="2024-04" db="EMBL/GenBank/DDBJ databases">
        <title>Flavobacterium sp. DGU38 16S ribosomal RNA gene Genome sequencing and assembly.</title>
        <authorList>
            <person name="Park S."/>
        </authorList>
    </citation>
    <scope>NUCLEOTIDE SEQUENCE [LARGE SCALE GENOMIC DNA]</scope>
    <source>
        <strain evidence="1 2">DGU38</strain>
    </source>
</reference>